<protein>
    <submittedName>
        <fullName evidence="2">Uncharacterized protein</fullName>
    </submittedName>
</protein>
<evidence type="ECO:0000313" key="3">
    <source>
        <dbReference type="Proteomes" id="UP001228044"/>
    </source>
</evidence>
<sequence>MNTSSKTLFVAGLIALVGSTGFVISAENAAAPKQEIVKLERVVIVGKRAAPATQVAQQQEIVKLPRVVVEGRRAPADTQLAVAKSCAPQQAMC</sequence>
<feature type="signal peptide" evidence="1">
    <location>
        <begin position="1"/>
        <end position="25"/>
    </location>
</feature>
<gene>
    <name evidence="2" type="ORF">QWJ38_00995</name>
</gene>
<evidence type="ECO:0000256" key="1">
    <source>
        <dbReference type="SAM" id="SignalP"/>
    </source>
</evidence>
<dbReference type="EMBL" id="JAUHHC010000001">
    <property type="protein sequence ID" value="MDN3918841.1"/>
    <property type="molecule type" value="Genomic_DNA"/>
</dbReference>
<comment type="caution">
    <text evidence="2">The sequence shown here is derived from an EMBL/GenBank/DDBJ whole genome shotgun (WGS) entry which is preliminary data.</text>
</comment>
<evidence type="ECO:0000313" key="2">
    <source>
        <dbReference type="EMBL" id="MDN3918841.1"/>
    </source>
</evidence>
<organism evidence="2 3">
    <name type="scientific">Roseateles violae</name>
    <dbReference type="NCBI Taxonomy" id="3058042"/>
    <lineage>
        <taxon>Bacteria</taxon>
        <taxon>Pseudomonadati</taxon>
        <taxon>Pseudomonadota</taxon>
        <taxon>Betaproteobacteria</taxon>
        <taxon>Burkholderiales</taxon>
        <taxon>Sphaerotilaceae</taxon>
        <taxon>Roseateles</taxon>
    </lineage>
</organism>
<dbReference type="RefSeq" id="WP_290357169.1">
    <property type="nucleotide sequence ID" value="NZ_JAUHHC010000001.1"/>
</dbReference>
<feature type="chain" id="PRO_5045331329" evidence="1">
    <location>
        <begin position="26"/>
        <end position="93"/>
    </location>
</feature>
<keyword evidence="1" id="KW-0732">Signal</keyword>
<keyword evidence="3" id="KW-1185">Reference proteome</keyword>
<reference evidence="2 3" key="1">
    <citation type="submission" date="2023-06" db="EMBL/GenBank/DDBJ databases">
        <title>Pelomonas sp. PFR6 16S ribosomal RNA gene Genome sequencing and assembly.</title>
        <authorList>
            <person name="Woo H."/>
        </authorList>
    </citation>
    <scope>NUCLEOTIDE SEQUENCE [LARGE SCALE GENOMIC DNA]</scope>
    <source>
        <strain evidence="2 3">PFR6</strain>
    </source>
</reference>
<name>A0ABT8DRT3_9BURK</name>
<accession>A0ABT8DRT3</accession>
<dbReference type="Proteomes" id="UP001228044">
    <property type="component" value="Unassembled WGS sequence"/>
</dbReference>
<proteinExistence type="predicted"/>